<dbReference type="InterPro" id="IPR001633">
    <property type="entry name" value="EAL_dom"/>
</dbReference>
<evidence type="ECO:0000313" key="7">
    <source>
        <dbReference type="Proteomes" id="UP000647183"/>
    </source>
</evidence>
<keyword evidence="7" id="KW-1185">Reference proteome</keyword>
<feature type="domain" description="GGDEF" evidence="5">
    <location>
        <begin position="219"/>
        <end position="353"/>
    </location>
</feature>
<feature type="modified residue" description="4-aspartylphosphate" evidence="1">
    <location>
        <position position="113"/>
    </location>
</feature>
<dbReference type="SMART" id="SM00052">
    <property type="entry name" value="EAL"/>
    <property type="match status" value="1"/>
</dbReference>
<dbReference type="PROSITE" id="PS50887">
    <property type="entry name" value="GGDEF"/>
    <property type="match status" value="1"/>
</dbReference>
<protein>
    <submittedName>
        <fullName evidence="6">EAL domain-containing protein</fullName>
    </submittedName>
</protein>
<evidence type="ECO:0000313" key="6">
    <source>
        <dbReference type="EMBL" id="MBD7988927.1"/>
    </source>
</evidence>
<dbReference type="CDD" id="cd17546">
    <property type="entry name" value="REC_hyHK_CKI1_RcsC-like"/>
    <property type="match status" value="1"/>
</dbReference>
<dbReference type="SUPFAM" id="SSF55073">
    <property type="entry name" value="Nucleotide cyclase"/>
    <property type="match status" value="1"/>
</dbReference>
<accession>A0ABR8ULM5</accession>
<evidence type="ECO:0000256" key="1">
    <source>
        <dbReference type="PROSITE-ProRule" id="PRU00169"/>
    </source>
</evidence>
<feature type="domain" description="EAL" evidence="4">
    <location>
        <begin position="357"/>
        <end position="608"/>
    </location>
</feature>
<dbReference type="InterPro" id="IPR043128">
    <property type="entry name" value="Rev_trsase/Diguanyl_cyclase"/>
</dbReference>
<dbReference type="SUPFAM" id="SSF141868">
    <property type="entry name" value="EAL domain-like"/>
    <property type="match status" value="1"/>
</dbReference>
<dbReference type="PROSITE" id="PS50110">
    <property type="entry name" value="RESPONSE_REGULATORY"/>
    <property type="match status" value="1"/>
</dbReference>
<evidence type="ECO:0000259" key="4">
    <source>
        <dbReference type="PROSITE" id="PS50883"/>
    </source>
</evidence>
<feature type="domain" description="Response regulatory" evidence="3">
    <location>
        <begin position="64"/>
        <end position="180"/>
    </location>
</feature>
<reference evidence="6 7" key="1">
    <citation type="submission" date="2020-08" db="EMBL/GenBank/DDBJ databases">
        <title>A Genomic Blueprint of the Chicken Gut Microbiome.</title>
        <authorList>
            <person name="Gilroy R."/>
            <person name="Ravi A."/>
            <person name="Getino M."/>
            <person name="Pursley I."/>
            <person name="Horton D.L."/>
            <person name="Alikhan N.-F."/>
            <person name="Baker D."/>
            <person name="Gharbi K."/>
            <person name="Hall N."/>
            <person name="Watson M."/>
            <person name="Adriaenssens E.M."/>
            <person name="Foster-Nyarko E."/>
            <person name="Jarju S."/>
            <person name="Secka A."/>
            <person name="Antonio M."/>
            <person name="Oren A."/>
            <person name="Chaudhuri R."/>
            <person name="La Ragione R.M."/>
            <person name="Hildebrand F."/>
            <person name="Pallen M.J."/>
        </authorList>
    </citation>
    <scope>NUCLEOTIDE SEQUENCE [LARGE SCALE GENOMIC DNA]</scope>
    <source>
        <strain evidence="6 7">Sa2BVA3</strain>
    </source>
</reference>
<name>A0ABR8ULM5_9GAMM</name>
<dbReference type="Gene3D" id="3.40.50.2300">
    <property type="match status" value="1"/>
</dbReference>
<feature type="region of interest" description="Disordered" evidence="2">
    <location>
        <begin position="23"/>
        <end position="55"/>
    </location>
</feature>
<dbReference type="SMART" id="SM00267">
    <property type="entry name" value="GGDEF"/>
    <property type="match status" value="1"/>
</dbReference>
<dbReference type="Pfam" id="PF00072">
    <property type="entry name" value="Response_reg"/>
    <property type="match status" value="1"/>
</dbReference>
<evidence type="ECO:0000259" key="3">
    <source>
        <dbReference type="PROSITE" id="PS50110"/>
    </source>
</evidence>
<keyword evidence="1" id="KW-0597">Phosphoprotein</keyword>
<dbReference type="Gene3D" id="3.30.70.270">
    <property type="match status" value="1"/>
</dbReference>
<comment type="caution">
    <text evidence="6">The sequence shown here is derived from an EMBL/GenBank/DDBJ whole genome shotgun (WGS) entry which is preliminary data.</text>
</comment>
<proteinExistence type="predicted"/>
<evidence type="ECO:0000256" key="2">
    <source>
        <dbReference type="SAM" id="MobiDB-lite"/>
    </source>
</evidence>
<dbReference type="InterPro" id="IPR001789">
    <property type="entry name" value="Sig_transdc_resp-reg_receiver"/>
</dbReference>
<dbReference type="Pfam" id="PF00563">
    <property type="entry name" value="EAL"/>
    <property type="match status" value="1"/>
</dbReference>
<dbReference type="CDD" id="cd01948">
    <property type="entry name" value="EAL"/>
    <property type="match status" value="1"/>
</dbReference>
<dbReference type="SUPFAM" id="SSF52172">
    <property type="entry name" value="CheY-like"/>
    <property type="match status" value="1"/>
</dbReference>
<dbReference type="EMBL" id="JACSQJ010000008">
    <property type="protein sequence ID" value="MBD7988927.1"/>
    <property type="molecule type" value="Genomic_DNA"/>
</dbReference>
<dbReference type="InterPro" id="IPR011006">
    <property type="entry name" value="CheY-like_superfamily"/>
</dbReference>
<dbReference type="PANTHER" id="PTHR33121:SF70">
    <property type="entry name" value="SIGNALING PROTEIN YKOW"/>
    <property type="match status" value="1"/>
</dbReference>
<dbReference type="PROSITE" id="PS50883">
    <property type="entry name" value="EAL"/>
    <property type="match status" value="1"/>
</dbReference>
<gene>
    <name evidence="6" type="ORF">H9645_12890</name>
</gene>
<evidence type="ECO:0000259" key="5">
    <source>
        <dbReference type="PROSITE" id="PS50887"/>
    </source>
</evidence>
<dbReference type="SMART" id="SM00448">
    <property type="entry name" value="REC"/>
    <property type="match status" value="1"/>
</dbReference>
<dbReference type="InterPro" id="IPR029787">
    <property type="entry name" value="Nucleotide_cyclase"/>
</dbReference>
<organism evidence="6 7">
    <name type="scientific">Luteimonas colneyensis</name>
    <dbReference type="NCBI Taxonomy" id="2762230"/>
    <lineage>
        <taxon>Bacteria</taxon>
        <taxon>Pseudomonadati</taxon>
        <taxon>Pseudomonadota</taxon>
        <taxon>Gammaproteobacteria</taxon>
        <taxon>Lysobacterales</taxon>
        <taxon>Lysobacteraceae</taxon>
        <taxon>Luteimonas</taxon>
    </lineage>
</organism>
<dbReference type="InterPro" id="IPR000160">
    <property type="entry name" value="GGDEF_dom"/>
</dbReference>
<dbReference type="Gene3D" id="3.20.20.450">
    <property type="entry name" value="EAL domain"/>
    <property type="match status" value="1"/>
</dbReference>
<dbReference type="PANTHER" id="PTHR33121">
    <property type="entry name" value="CYCLIC DI-GMP PHOSPHODIESTERASE PDEF"/>
    <property type="match status" value="1"/>
</dbReference>
<dbReference type="Proteomes" id="UP000647183">
    <property type="component" value="Unassembled WGS sequence"/>
</dbReference>
<dbReference type="InterPro" id="IPR050706">
    <property type="entry name" value="Cyclic-di-GMP_PDE-like"/>
</dbReference>
<sequence>MGPATPAPSRPVRAEFPPARYWRRWSADAGPPEPLRRDAPATEPPPPAVTPPVAADGSTEAAYRVLVVEDDLSQALFAESVLCGAGMEAAVVSVASEVMASLEAFHPDLVLMDLHMPGMDGVELTHLIRAHEAHGHVPIVFLTGDPDPERQFEALETGADDFLTKPVRPRHLIAAVQSRVRRARVLARERSGGGVHPVTGLFTRSHMLQRLNAMIPGDGKGALFMVEVAGIGALRDRYGYTGLEQLLTEAAARVGQAAAGHAVSRLSDSIYLVHAAGLESDRLPESARSLRDALGREGFGINDETVRLRAFVGYTSLSHGYGDASSALGAAERALREARTQPTGVAGYQPPRQRDHDQAMAEAVRQALADNRFQLSFQPVVAVAGGEEAQFQTLLRMRQADGSLLAAGDFLAAADAADLMHDIDLRVLELAVTVLHERADAGKPVRLFVSQSARSLARDGHAEHVLGMLSAYGVEGSRIVIDVRQDEALIHALALREFCDAMVPAGVQLCLGQYQSGREADALLGQLPLGFVRLSPRYSQKLDDPAVRDEMRQAIDRAHRLGLCVIGQQVEDPQAAATLWMSGVDFIQGNLVQHVAGEMDFDFHHSVL</sequence>
<dbReference type="InterPro" id="IPR035919">
    <property type="entry name" value="EAL_sf"/>
</dbReference>